<dbReference type="PRINTS" id="PR00039">
    <property type="entry name" value="HTHLYSR"/>
</dbReference>
<dbReference type="GO" id="GO:0003700">
    <property type="term" value="F:DNA-binding transcription factor activity"/>
    <property type="evidence" value="ECO:0007669"/>
    <property type="project" value="InterPro"/>
</dbReference>
<comment type="similarity">
    <text evidence="1">Belongs to the LysR transcriptional regulatory family.</text>
</comment>
<comment type="caution">
    <text evidence="6">The sequence shown here is derived from an EMBL/GenBank/DDBJ whole genome shotgun (WGS) entry which is preliminary data.</text>
</comment>
<dbReference type="Pfam" id="PF03466">
    <property type="entry name" value="LysR_substrate"/>
    <property type="match status" value="1"/>
</dbReference>
<dbReference type="RefSeq" id="WP_184860944.1">
    <property type="nucleotide sequence ID" value="NZ_JACHLK010000009.1"/>
</dbReference>
<evidence type="ECO:0000256" key="4">
    <source>
        <dbReference type="ARBA" id="ARBA00023163"/>
    </source>
</evidence>
<evidence type="ECO:0000256" key="3">
    <source>
        <dbReference type="ARBA" id="ARBA00023125"/>
    </source>
</evidence>
<keyword evidence="7" id="KW-1185">Reference proteome</keyword>
<dbReference type="SUPFAM" id="SSF46785">
    <property type="entry name" value="Winged helix' DNA-binding domain"/>
    <property type="match status" value="1"/>
</dbReference>
<dbReference type="EMBL" id="JACHLK010000009">
    <property type="protein sequence ID" value="MBB6561678.1"/>
    <property type="molecule type" value="Genomic_DNA"/>
</dbReference>
<accession>A0A7X0PGT5</accession>
<keyword evidence="2" id="KW-0805">Transcription regulation</keyword>
<evidence type="ECO:0000259" key="5">
    <source>
        <dbReference type="PROSITE" id="PS50931"/>
    </source>
</evidence>
<dbReference type="SUPFAM" id="SSF53850">
    <property type="entry name" value="Periplasmic binding protein-like II"/>
    <property type="match status" value="1"/>
</dbReference>
<dbReference type="Pfam" id="PF00126">
    <property type="entry name" value="HTH_1"/>
    <property type="match status" value="1"/>
</dbReference>
<protein>
    <submittedName>
        <fullName evidence="6">DNA-binding transcriptional LysR family regulator</fullName>
    </submittedName>
</protein>
<evidence type="ECO:0000256" key="1">
    <source>
        <dbReference type="ARBA" id="ARBA00009437"/>
    </source>
</evidence>
<dbReference type="InterPro" id="IPR000847">
    <property type="entry name" value="LysR_HTH_N"/>
</dbReference>
<dbReference type="InterPro" id="IPR005119">
    <property type="entry name" value="LysR_subst-bd"/>
</dbReference>
<dbReference type="Gene3D" id="1.10.10.10">
    <property type="entry name" value="Winged helix-like DNA-binding domain superfamily/Winged helix DNA-binding domain"/>
    <property type="match status" value="1"/>
</dbReference>
<dbReference type="Proteomes" id="UP000575083">
    <property type="component" value="Unassembled WGS sequence"/>
</dbReference>
<evidence type="ECO:0000313" key="6">
    <source>
        <dbReference type="EMBL" id="MBB6561678.1"/>
    </source>
</evidence>
<name>A0A7X0PGT5_9BURK</name>
<gene>
    <name evidence="6" type="ORF">HNP48_004372</name>
</gene>
<organism evidence="6 7">
    <name type="scientific">Acidovorax soli</name>
    <dbReference type="NCBI Taxonomy" id="592050"/>
    <lineage>
        <taxon>Bacteria</taxon>
        <taxon>Pseudomonadati</taxon>
        <taxon>Pseudomonadota</taxon>
        <taxon>Betaproteobacteria</taxon>
        <taxon>Burkholderiales</taxon>
        <taxon>Comamonadaceae</taxon>
        <taxon>Acidovorax</taxon>
    </lineage>
</organism>
<keyword evidence="3 6" id="KW-0238">DNA-binding</keyword>
<dbReference type="GO" id="GO:0003677">
    <property type="term" value="F:DNA binding"/>
    <property type="evidence" value="ECO:0007669"/>
    <property type="project" value="UniProtKB-KW"/>
</dbReference>
<keyword evidence="4" id="KW-0804">Transcription</keyword>
<sequence length="313" mass="33907">MPLSLLSLPLRYFLEVARTGSVNQAAQRLHVAASAVSRQLAKLEDSLGVVLFERQTRGMRLTTAGERLLAHAGAHAQESAQLVEQLQGLAEQEARRVRLACTEGFAAGFMPLVMAQFREMHPEVELQLHVGVPEEVSAQVQRGDADLALKYSVAPEKGLAVLHSAIAPVFAITVAGHPLALQRSVSVADVVRYPLLLGTAGITGRQLFDLSCTLQGLRYTPAVVSNFSSALLPLLGPSDVALASYLTAARWVEEGVLAARPFEDVQLQQRRLQVLALDGRVQPALVQEFARVLVAAIEQYGKRKVGRRKRATS</sequence>
<dbReference type="AlphaFoldDB" id="A0A7X0PGT5"/>
<proteinExistence type="inferred from homology"/>
<dbReference type="PROSITE" id="PS50931">
    <property type="entry name" value="HTH_LYSR"/>
    <property type="match status" value="1"/>
</dbReference>
<dbReference type="InterPro" id="IPR036388">
    <property type="entry name" value="WH-like_DNA-bd_sf"/>
</dbReference>
<feature type="domain" description="HTH lysR-type" evidence="5">
    <location>
        <begin position="1"/>
        <end position="62"/>
    </location>
</feature>
<evidence type="ECO:0000313" key="7">
    <source>
        <dbReference type="Proteomes" id="UP000575083"/>
    </source>
</evidence>
<dbReference type="PANTHER" id="PTHR30419">
    <property type="entry name" value="HTH-TYPE TRANSCRIPTIONAL REGULATOR YBHD"/>
    <property type="match status" value="1"/>
</dbReference>
<reference evidence="6 7" key="1">
    <citation type="submission" date="2020-08" db="EMBL/GenBank/DDBJ databases">
        <title>Functional genomics of gut bacteria from endangered species of beetles.</title>
        <authorList>
            <person name="Carlos-Shanley C."/>
        </authorList>
    </citation>
    <scope>NUCLEOTIDE SEQUENCE [LARGE SCALE GENOMIC DNA]</scope>
    <source>
        <strain evidence="6 7">S00198</strain>
    </source>
</reference>
<dbReference type="InterPro" id="IPR050950">
    <property type="entry name" value="HTH-type_LysR_regulators"/>
</dbReference>
<evidence type="ECO:0000256" key="2">
    <source>
        <dbReference type="ARBA" id="ARBA00023015"/>
    </source>
</evidence>
<dbReference type="Gene3D" id="3.40.190.290">
    <property type="match status" value="1"/>
</dbReference>
<dbReference type="GO" id="GO:0005829">
    <property type="term" value="C:cytosol"/>
    <property type="evidence" value="ECO:0007669"/>
    <property type="project" value="TreeGrafter"/>
</dbReference>
<dbReference type="FunFam" id="1.10.10.10:FF:000001">
    <property type="entry name" value="LysR family transcriptional regulator"/>
    <property type="match status" value="1"/>
</dbReference>
<dbReference type="InterPro" id="IPR036390">
    <property type="entry name" value="WH_DNA-bd_sf"/>
</dbReference>